<feature type="compositionally biased region" description="Pro residues" evidence="1">
    <location>
        <begin position="231"/>
        <end position="248"/>
    </location>
</feature>
<feature type="region of interest" description="Disordered" evidence="1">
    <location>
        <begin position="337"/>
        <end position="374"/>
    </location>
</feature>
<dbReference type="RefSeq" id="WP_394849813.1">
    <property type="nucleotide sequence ID" value="NZ_CP089982.1"/>
</dbReference>
<reference evidence="2 3" key="1">
    <citation type="submission" date="2021-12" db="EMBL/GenBank/DDBJ databases">
        <title>Discovery of the Pendulisporaceae a myxobacterial family with distinct sporulation behavior and unique specialized metabolism.</title>
        <authorList>
            <person name="Garcia R."/>
            <person name="Popoff A."/>
            <person name="Bader C.D."/>
            <person name="Loehr J."/>
            <person name="Walesch S."/>
            <person name="Walt C."/>
            <person name="Boldt J."/>
            <person name="Bunk B."/>
            <person name="Haeckl F.J.F.P.J."/>
            <person name="Gunesch A.P."/>
            <person name="Birkelbach J."/>
            <person name="Nuebel U."/>
            <person name="Pietschmann T."/>
            <person name="Bach T."/>
            <person name="Mueller R."/>
        </authorList>
    </citation>
    <scope>NUCLEOTIDE SEQUENCE [LARGE SCALE GENOMIC DNA]</scope>
    <source>
        <strain evidence="2 3">MSr12523</strain>
    </source>
</reference>
<sequence length="374" mass="41290">MSLAQITGDFADAASINERLDAARRQFHLVSPVETSPSVIPDGCSVVFSAVHVQLEYDAFPHKEAENSYGLKRTALQRIGNAAGIDWDPRFTRRTDDASQPHYCSFSAFGKVKLFDGKEIPLYGSKEVDLRDGSELTRLILDSNTEGTGEEQLRDARIHSHSDCETKAMLRAIRTLGLRSGYSETELRLPFIVARLRWTGVTNDPELRRIFALRQMELMLRGSHVLYGDGPPPPFVSTSPLPVPPLSPSPGLHHPARTRETASVPAAPPSAPVPKGRTAAPSKFEPIIKFGDAQGTPFSEAKTIDLTWYAQALRRQIENPAKTRYRARNEDDLRAANEELRQRGAPMVGAQATTPSREDHHPAAGGSYANHRVR</sequence>
<dbReference type="EMBL" id="CP089982">
    <property type="protein sequence ID" value="WXA99179.1"/>
    <property type="molecule type" value="Genomic_DNA"/>
</dbReference>
<proteinExistence type="predicted"/>
<accession>A0ABZ2KKX0</accession>
<keyword evidence="3" id="KW-1185">Reference proteome</keyword>
<dbReference type="Proteomes" id="UP001379533">
    <property type="component" value="Chromosome"/>
</dbReference>
<feature type="region of interest" description="Disordered" evidence="1">
    <location>
        <begin position="231"/>
        <end position="279"/>
    </location>
</feature>
<protein>
    <submittedName>
        <fullName evidence="2">Uncharacterized protein</fullName>
    </submittedName>
</protein>
<organism evidence="2 3">
    <name type="scientific">Pendulispora brunnea</name>
    <dbReference type="NCBI Taxonomy" id="2905690"/>
    <lineage>
        <taxon>Bacteria</taxon>
        <taxon>Pseudomonadati</taxon>
        <taxon>Myxococcota</taxon>
        <taxon>Myxococcia</taxon>
        <taxon>Myxococcales</taxon>
        <taxon>Sorangiineae</taxon>
        <taxon>Pendulisporaceae</taxon>
        <taxon>Pendulispora</taxon>
    </lineage>
</organism>
<evidence type="ECO:0000313" key="3">
    <source>
        <dbReference type="Proteomes" id="UP001379533"/>
    </source>
</evidence>
<gene>
    <name evidence="2" type="ORF">LZC95_20440</name>
</gene>
<name>A0ABZ2KKX0_9BACT</name>
<evidence type="ECO:0000313" key="2">
    <source>
        <dbReference type="EMBL" id="WXA99179.1"/>
    </source>
</evidence>
<evidence type="ECO:0000256" key="1">
    <source>
        <dbReference type="SAM" id="MobiDB-lite"/>
    </source>
</evidence>